<dbReference type="PATRIC" id="fig|342002.3.peg.2831"/>
<evidence type="ECO:0000313" key="4">
    <source>
        <dbReference type="EMBL" id="TXI52831.1"/>
    </source>
</evidence>
<keyword evidence="4" id="KW-0413">Isomerase</keyword>
<dbReference type="SUPFAM" id="SSF109854">
    <property type="entry name" value="DinB/YfiT-like putative metalloenzymes"/>
    <property type="match status" value="1"/>
</dbReference>
<evidence type="ECO:0000313" key="7">
    <source>
        <dbReference type="Proteomes" id="UP000321797"/>
    </source>
</evidence>
<dbReference type="InterPro" id="IPR034660">
    <property type="entry name" value="DinB/YfiT-like"/>
</dbReference>
<dbReference type="Proteomes" id="UP000321797">
    <property type="component" value="Unassembled WGS sequence"/>
</dbReference>
<feature type="domain" description="Mycothiol-dependent maleylpyruvate isomerase metal-binding" evidence="1">
    <location>
        <begin position="18"/>
        <end position="94"/>
    </location>
</feature>
<dbReference type="EMBL" id="LASW01000045">
    <property type="protein sequence ID" value="KKB99080.1"/>
    <property type="molecule type" value="Genomic_DNA"/>
</dbReference>
<organism evidence="2 5">
    <name type="scientific">Mycolicibacter arupensis</name>
    <dbReference type="NCBI Taxonomy" id="342002"/>
    <lineage>
        <taxon>Bacteria</taxon>
        <taxon>Bacillati</taxon>
        <taxon>Actinomycetota</taxon>
        <taxon>Actinomycetes</taxon>
        <taxon>Mycobacteriales</taxon>
        <taxon>Mycobacteriaceae</taxon>
        <taxon>Mycolicibacter</taxon>
    </lineage>
</organism>
<reference evidence="2" key="2">
    <citation type="submission" date="2015-04" db="EMBL/GenBank/DDBJ databases">
        <title>Genome sequence of Mycobacterium arupense strain GUC1.</title>
        <authorList>
            <person name="Greninger A.L."/>
            <person name="Cunningham G."/>
            <person name="Chiu C.Y."/>
            <person name="Miller S."/>
        </authorList>
    </citation>
    <scope>NUCLEOTIDE SEQUENCE</scope>
    <source>
        <strain evidence="2">GUC1</strain>
    </source>
</reference>
<keyword evidence="4" id="KW-0670">Pyruvate</keyword>
<reference evidence="5" key="1">
    <citation type="submission" date="2015-04" db="EMBL/GenBank/DDBJ databases">
        <title>Genome sequence of Mycobacterium arupense GUC1.</title>
        <authorList>
            <person name="Greninger A.L."/>
            <person name="Cunningham G."/>
            <person name="Chiu C.Y."/>
            <person name="Miller S."/>
        </authorList>
    </citation>
    <scope>NUCLEOTIDE SEQUENCE [LARGE SCALE GENOMIC DNA]</scope>
    <source>
        <strain evidence="5">GUC1</strain>
    </source>
</reference>
<evidence type="ECO:0000313" key="2">
    <source>
        <dbReference type="EMBL" id="KKB99080.1"/>
    </source>
</evidence>
<protein>
    <submittedName>
        <fullName evidence="4">Maleylpyruvate isomerase family mycothiol-dependent enzyme</fullName>
    </submittedName>
</protein>
<dbReference type="STRING" id="342002.BST15_10475"/>
<evidence type="ECO:0000259" key="1">
    <source>
        <dbReference type="Pfam" id="PF11716"/>
    </source>
</evidence>
<dbReference type="AlphaFoldDB" id="A0A0F5MWD8"/>
<dbReference type="EMBL" id="MVHH01000017">
    <property type="protein sequence ID" value="OQZ97423.1"/>
    <property type="molecule type" value="Genomic_DNA"/>
</dbReference>
<dbReference type="Gene3D" id="1.20.120.450">
    <property type="entry name" value="dinb family like domain"/>
    <property type="match status" value="1"/>
</dbReference>
<evidence type="ECO:0000313" key="6">
    <source>
        <dbReference type="Proteomes" id="UP000192327"/>
    </source>
</evidence>
<dbReference type="Pfam" id="PF11716">
    <property type="entry name" value="MDMPI_N"/>
    <property type="match status" value="1"/>
</dbReference>
<reference evidence="3 6" key="3">
    <citation type="submission" date="2016-12" db="EMBL/GenBank/DDBJ databases">
        <title>The new phylogeny of genus Mycobacterium.</title>
        <authorList>
            <person name="Tortoli E."/>
            <person name="Trovato A."/>
            <person name="Cirillo D.M."/>
        </authorList>
    </citation>
    <scope>NUCLEOTIDE SEQUENCE [LARGE SCALE GENOMIC DNA]</scope>
    <source>
        <strain evidence="3 6">DSM 44942</strain>
    </source>
</reference>
<dbReference type="Proteomes" id="UP000192327">
    <property type="component" value="Unassembled WGS sequence"/>
</dbReference>
<dbReference type="GO" id="GO:0016853">
    <property type="term" value="F:isomerase activity"/>
    <property type="evidence" value="ECO:0007669"/>
    <property type="project" value="UniProtKB-KW"/>
</dbReference>
<sequence length="211" mass="22865">MLPSRKLLYDNDIRFIAAASHWPQELWAKPSLCAQWTNHDVLAHLALGYQASPAEMGLAWARHGGSFDRANAALAQRLARQRTPSELLAQLASAMSNPRGVGRVFPRRLLLGDHVIHELDIRFAAGLESAAGPAQLVAVLTTQVQLPNPFIPSRTWARGLALRADDIGWTHGAGPGVRGDAAHLASVLAGRPWALRHLSGDGVDLLRKRLA</sequence>
<evidence type="ECO:0000313" key="5">
    <source>
        <dbReference type="Proteomes" id="UP000034416"/>
    </source>
</evidence>
<comment type="caution">
    <text evidence="2">The sequence shown here is derived from an EMBL/GenBank/DDBJ whole genome shotgun (WGS) entry which is preliminary data.</text>
</comment>
<evidence type="ECO:0000313" key="3">
    <source>
        <dbReference type="EMBL" id="OQZ97423.1"/>
    </source>
</evidence>
<dbReference type="Proteomes" id="UP000034416">
    <property type="component" value="Unassembled WGS sequence"/>
</dbReference>
<dbReference type="NCBIfam" id="TIGR03083">
    <property type="entry name" value="maleylpyruvate isomerase family mycothiol-dependent enzyme"/>
    <property type="match status" value="1"/>
</dbReference>
<accession>A0A0F5MWD8</accession>
<dbReference type="RefSeq" id="WP_046189714.1">
    <property type="nucleotide sequence ID" value="NZ_JACKUJ010000021.1"/>
</dbReference>
<reference evidence="4 7" key="4">
    <citation type="submission" date="2018-09" db="EMBL/GenBank/DDBJ databases">
        <title>Metagenome Assembled Genomes from an Advanced Water Purification Facility.</title>
        <authorList>
            <person name="Stamps B.W."/>
            <person name="Spear J.R."/>
        </authorList>
    </citation>
    <scope>NUCLEOTIDE SEQUENCE [LARGE SCALE GENOMIC DNA]</scope>
    <source>
        <strain evidence="4">Bin_29_2</strain>
    </source>
</reference>
<gene>
    <name evidence="3" type="ORF">BST15_10475</name>
    <name evidence="4" type="ORF">E6Q54_17605</name>
    <name evidence="2" type="ORF">WR43_11455</name>
</gene>
<keyword evidence="6" id="KW-1185">Reference proteome</keyword>
<dbReference type="OrthoDB" id="5178565at2"/>
<dbReference type="EMBL" id="SSGD01000118">
    <property type="protein sequence ID" value="TXI52831.1"/>
    <property type="molecule type" value="Genomic_DNA"/>
</dbReference>
<name>A0A0F5MWD8_9MYCO</name>
<dbReference type="InterPro" id="IPR024344">
    <property type="entry name" value="MDMPI_metal-binding"/>
</dbReference>
<proteinExistence type="predicted"/>
<dbReference type="GO" id="GO:0046872">
    <property type="term" value="F:metal ion binding"/>
    <property type="evidence" value="ECO:0007669"/>
    <property type="project" value="InterPro"/>
</dbReference>
<dbReference type="InterPro" id="IPR017517">
    <property type="entry name" value="Maleyloyr_isom"/>
</dbReference>